<reference evidence="8" key="1">
    <citation type="journal article" date="2021" name="PeerJ">
        <title>Extensive microbial diversity within the chicken gut microbiome revealed by metagenomics and culture.</title>
        <authorList>
            <person name="Gilroy R."/>
            <person name="Ravi A."/>
            <person name="Getino M."/>
            <person name="Pursley I."/>
            <person name="Horton D.L."/>
            <person name="Alikhan N.F."/>
            <person name="Baker D."/>
            <person name="Gharbi K."/>
            <person name="Hall N."/>
            <person name="Watson M."/>
            <person name="Adriaenssens E.M."/>
            <person name="Foster-Nyarko E."/>
            <person name="Jarju S."/>
            <person name="Secka A."/>
            <person name="Antonio M."/>
            <person name="Oren A."/>
            <person name="Chaudhuri R.R."/>
            <person name="La Ragione R."/>
            <person name="Hildebrand F."/>
            <person name="Pallen M.J."/>
        </authorList>
    </citation>
    <scope>NUCLEOTIDE SEQUENCE</scope>
    <source>
        <strain evidence="8">CHK156-179</strain>
    </source>
</reference>
<dbReference type="GO" id="GO:0045493">
    <property type="term" value="P:xylan catabolic process"/>
    <property type="evidence" value="ECO:0007669"/>
    <property type="project" value="UniProtKB-KW"/>
</dbReference>
<dbReference type="InterPro" id="IPR052176">
    <property type="entry name" value="Glycosyl_Hydrlase_43_Enz"/>
</dbReference>
<dbReference type="AlphaFoldDB" id="A0A9D2H313"/>
<keyword evidence="2" id="KW-0624">Polysaccharide degradation</keyword>
<evidence type="ECO:0000256" key="7">
    <source>
        <dbReference type="RuleBase" id="RU361187"/>
    </source>
</evidence>
<comment type="similarity">
    <text evidence="1 7">Belongs to the glycosyl hydrolase 43 family.</text>
</comment>
<dbReference type="CDD" id="cd18620">
    <property type="entry name" value="GH43_XylA-like"/>
    <property type="match status" value="1"/>
</dbReference>
<gene>
    <name evidence="8" type="ORF">H9797_06380</name>
</gene>
<keyword evidence="2" id="KW-0858">Xylan degradation</keyword>
<name>A0A9D2H313_9FIRM</name>
<keyword evidence="5 7" id="KW-0326">Glycosidase</keyword>
<dbReference type="GO" id="GO:0004553">
    <property type="term" value="F:hydrolase activity, hydrolyzing O-glycosyl compounds"/>
    <property type="evidence" value="ECO:0007669"/>
    <property type="project" value="InterPro"/>
</dbReference>
<evidence type="ECO:0000313" key="8">
    <source>
        <dbReference type="EMBL" id="HJA02979.1"/>
    </source>
</evidence>
<feature type="site" description="Important for catalytic activity, responsible for pKa modulation of the active site Glu and correct orientation of both the proton donor and substrate" evidence="6">
    <location>
        <position position="147"/>
    </location>
</feature>
<sequence length="485" mass="53464">MKQQAFNPFLPLDTYIPDGEPHVFGDRVYLYGSHDKEGGNTFCMLGYEVWSAPVDDLGNWTSSGIVFSPKDTPYYSEERPYLYAPDCVRGNDGRYYLYCCPAGDKGKGGYDGPILVAVSDAPDGKFTYLGEVKHPDGTPFQDCVLFDPAVINDGGVIRLYGGTGLWGGMQITRRNRFVMAKIASAVYHRPPEVFGGGNDPLGPFMLVLDDDMMTVRSCTPHILPVPSKTNGFLGHAFYEGASIRKIGDTYYFLYSSERNHELCYATSKYPDRGFVFGGTVVSNGDVGFLGRKQKDRLNHTGTTHGGIEKIGGKWYVFYHRQSHGSDYSRQACAEPIEIMEDGSIPQVPISSCGLNGGPLRGEGEYPAVICCHLTNGKMPHGGNRTFKGLPMVMDDGSERYLTNLTRGVLVRYLSFDLLGTRSIVLKARGRGRIRVSDGKKTFCTLECSSKSWESVRGSIAGGEENSALEFHIERGFLELLGFTLE</sequence>
<comment type="caution">
    <text evidence="8">The sequence shown here is derived from an EMBL/GenBank/DDBJ whole genome shotgun (WGS) entry which is preliminary data.</text>
</comment>
<dbReference type="EMBL" id="DXAJ01000096">
    <property type="protein sequence ID" value="HJA02979.1"/>
    <property type="molecule type" value="Genomic_DNA"/>
</dbReference>
<dbReference type="InterPro" id="IPR006710">
    <property type="entry name" value="Glyco_hydro_43"/>
</dbReference>
<reference evidence="8" key="2">
    <citation type="submission" date="2021-04" db="EMBL/GenBank/DDBJ databases">
        <authorList>
            <person name="Gilroy R."/>
        </authorList>
    </citation>
    <scope>NUCLEOTIDE SEQUENCE</scope>
    <source>
        <strain evidence="8">CHK156-179</strain>
    </source>
</reference>
<evidence type="ECO:0000256" key="3">
    <source>
        <dbReference type="ARBA" id="ARBA00022801"/>
    </source>
</evidence>
<dbReference type="PANTHER" id="PTHR43772">
    <property type="entry name" value="ENDO-1,4-BETA-XYLANASE"/>
    <property type="match status" value="1"/>
</dbReference>
<evidence type="ECO:0000256" key="6">
    <source>
        <dbReference type="PIRSR" id="PIRSR606710-2"/>
    </source>
</evidence>
<dbReference type="SUPFAM" id="SSF75005">
    <property type="entry name" value="Arabinanase/levansucrase/invertase"/>
    <property type="match status" value="1"/>
</dbReference>
<organism evidence="8 9">
    <name type="scientific">Candidatus Gallimonas gallistercoris</name>
    <dbReference type="NCBI Taxonomy" id="2838602"/>
    <lineage>
        <taxon>Bacteria</taxon>
        <taxon>Bacillati</taxon>
        <taxon>Bacillota</taxon>
        <taxon>Clostridia</taxon>
        <taxon>Candidatus Gallimonas</taxon>
    </lineage>
</organism>
<dbReference type="InterPro" id="IPR023296">
    <property type="entry name" value="Glyco_hydro_beta-prop_sf"/>
</dbReference>
<keyword evidence="3 7" id="KW-0378">Hydrolase</keyword>
<evidence type="ECO:0000256" key="1">
    <source>
        <dbReference type="ARBA" id="ARBA00009865"/>
    </source>
</evidence>
<evidence type="ECO:0000256" key="5">
    <source>
        <dbReference type="ARBA" id="ARBA00023295"/>
    </source>
</evidence>
<evidence type="ECO:0000313" key="9">
    <source>
        <dbReference type="Proteomes" id="UP000824221"/>
    </source>
</evidence>
<dbReference type="Pfam" id="PF04616">
    <property type="entry name" value="Glyco_hydro_43"/>
    <property type="match status" value="1"/>
</dbReference>
<proteinExistence type="inferred from homology"/>
<protein>
    <submittedName>
        <fullName evidence="8">Family 43 glycosylhydrolase</fullName>
    </submittedName>
</protein>
<keyword evidence="4" id="KW-0119">Carbohydrate metabolism</keyword>
<accession>A0A9D2H313</accession>
<evidence type="ECO:0000256" key="2">
    <source>
        <dbReference type="ARBA" id="ARBA00022651"/>
    </source>
</evidence>
<evidence type="ECO:0000256" key="4">
    <source>
        <dbReference type="ARBA" id="ARBA00023277"/>
    </source>
</evidence>
<dbReference type="Proteomes" id="UP000824221">
    <property type="component" value="Unassembled WGS sequence"/>
</dbReference>
<dbReference type="Gene3D" id="2.115.10.20">
    <property type="entry name" value="Glycosyl hydrolase domain, family 43"/>
    <property type="match status" value="1"/>
</dbReference>
<dbReference type="PANTHER" id="PTHR43772:SF2">
    <property type="entry name" value="PUTATIVE (AFU_ORTHOLOGUE AFUA_2G04480)-RELATED"/>
    <property type="match status" value="1"/>
</dbReference>